<gene>
    <name evidence="2" type="ORF">CHS0354_029204</name>
</gene>
<keyword evidence="1" id="KW-1133">Transmembrane helix</keyword>
<reference evidence="2" key="2">
    <citation type="journal article" date="2021" name="Genome Biol. Evol.">
        <title>Developing a high-quality reference genome for a parasitic bivalve with doubly uniparental inheritance (Bivalvia: Unionida).</title>
        <authorList>
            <person name="Smith C.H."/>
        </authorList>
    </citation>
    <scope>NUCLEOTIDE SEQUENCE</scope>
    <source>
        <strain evidence="2">CHS0354</strain>
        <tissue evidence="2">Mantle</tissue>
    </source>
</reference>
<dbReference type="AlphaFoldDB" id="A0AAE0TGX6"/>
<comment type="caution">
    <text evidence="2">The sequence shown here is derived from an EMBL/GenBank/DDBJ whole genome shotgun (WGS) entry which is preliminary data.</text>
</comment>
<proteinExistence type="predicted"/>
<feature type="transmembrane region" description="Helical" evidence="1">
    <location>
        <begin position="20"/>
        <end position="38"/>
    </location>
</feature>
<keyword evidence="1" id="KW-0472">Membrane</keyword>
<dbReference type="EMBL" id="JAEAOA010001752">
    <property type="protein sequence ID" value="KAK3609754.1"/>
    <property type="molecule type" value="Genomic_DNA"/>
</dbReference>
<keyword evidence="1" id="KW-0812">Transmembrane</keyword>
<protein>
    <submittedName>
        <fullName evidence="2">Uncharacterized protein</fullName>
    </submittedName>
</protein>
<dbReference type="Proteomes" id="UP001195483">
    <property type="component" value="Unassembled WGS sequence"/>
</dbReference>
<feature type="non-terminal residue" evidence="2">
    <location>
        <position position="63"/>
    </location>
</feature>
<evidence type="ECO:0000256" key="1">
    <source>
        <dbReference type="SAM" id="Phobius"/>
    </source>
</evidence>
<evidence type="ECO:0000313" key="3">
    <source>
        <dbReference type="Proteomes" id="UP001195483"/>
    </source>
</evidence>
<accession>A0AAE0TGX6</accession>
<organism evidence="2 3">
    <name type="scientific">Potamilus streckersoni</name>
    <dbReference type="NCBI Taxonomy" id="2493646"/>
    <lineage>
        <taxon>Eukaryota</taxon>
        <taxon>Metazoa</taxon>
        <taxon>Spiralia</taxon>
        <taxon>Lophotrochozoa</taxon>
        <taxon>Mollusca</taxon>
        <taxon>Bivalvia</taxon>
        <taxon>Autobranchia</taxon>
        <taxon>Heteroconchia</taxon>
        <taxon>Palaeoheterodonta</taxon>
        <taxon>Unionida</taxon>
        <taxon>Unionoidea</taxon>
        <taxon>Unionidae</taxon>
        <taxon>Ambleminae</taxon>
        <taxon>Lampsilini</taxon>
        <taxon>Potamilus</taxon>
    </lineage>
</organism>
<reference evidence="2" key="3">
    <citation type="submission" date="2023-05" db="EMBL/GenBank/DDBJ databases">
        <authorList>
            <person name="Smith C.H."/>
        </authorList>
    </citation>
    <scope>NUCLEOTIDE SEQUENCE</scope>
    <source>
        <strain evidence="2">CHS0354</strain>
        <tissue evidence="2">Mantle</tissue>
    </source>
</reference>
<reference evidence="2" key="1">
    <citation type="journal article" date="2021" name="Genome Biol. Evol.">
        <title>A High-Quality Reference Genome for a Parasitic Bivalve with Doubly Uniparental Inheritance (Bivalvia: Unionida).</title>
        <authorList>
            <person name="Smith C.H."/>
        </authorList>
    </citation>
    <scope>NUCLEOTIDE SEQUENCE</scope>
    <source>
        <strain evidence="2">CHS0354</strain>
    </source>
</reference>
<name>A0AAE0TGX6_9BIVA</name>
<keyword evidence="3" id="KW-1185">Reference proteome</keyword>
<evidence type="ECO:0000313" key="2">
    <source>
        <dbReference type="EMBL" id="KAK3609754.1"/>
    </source>
</evidence>
<sequence>MEQLDKGVELSGTAKRTTGLLYFVPFSGGPLFVLELIITEFSLSSCLEVTELVSPSELLSYDP</sequence>